<comment type="similarity">
    <text evidence="1">Belongs to the IF-3 family.</text>
</comment>
<proteinExistence type="inferred from homology"/>
<dbReference type="EMBL" id="ML976979">
    <property type="protein sequence ID" value="KAF1962346.1"/>
    <property type="molecule type" value="Genomic_DNA"/>
</dbReference>
<feature type="compositionally biased region" description="Basic and acidic residues" evidence="5">
    <location>
        <begin position="269"/>
        <end position="294"/>
    </location>
</feature>
<keyword evidence="7" id="KW-1185">Reference proteome</keyword>
<keyword evidence="2" id="KW-0396">Initiation factor</keyword>
<feature type="region of interest" description="Disordered" evidence="5">
    <location>
        <begin position="250"/>
        <end position="306"/>
    </location>
</feature>
<dbReference type="InterPro" id="IPR036788">
    <property type="entry name" value="T_IF-3_C_sf"/>
</dbReference>
<reference evidence="6" key="1">
    <citation type="journal article" date="2020" name="Stud. Mycol.">
        <title>101 Dothideomycetes genomes: a test case for predicting lifestyles and emergence of pathogens.</title>
        <authorList>
            <person name="Haridas S."/>
            <person name="Albert R."/>
            <person name="Binder M."/>
            <person name="Bloem J."/>
            <person name="Labutti K."/>
            <person name="Salamov A."/>
            <person name="Andreopoulos B."/>
            <person name="Baker S."/>
            <person name="Barry K."/>
            <person name="Bills G."/>
            <person name="Bluhm B."/>
            <person name="Cannon C."/>
            <person name="Castanera R."/>
            <person name="Culley D."/>
            <person name="Daum C."/>
            <person name="Ezra D."/>
            <person name="Gonzalez J."/>
            <person name="Henrissat B."/>
            <person name="Kuo A."/>
            <person name="Liang C."/>
            <person name="Lipzen A."/>
            <person name="Lutzoni F."/>
            <person name="Magnuson J."/>
            <person name="Mondo S."/>
            <person name="Nolan M."/>
            <person name="Ohm R."/>
            <person name="Pangilinan J."/>
            <person name="Park H.-J."/>
            <person name="Ramirez L."/>
            <person name="Alfaro M."/>
            <person name="Sun H."/>
            <person name="Tritt A."/>
            <person name="Yoshinaga Y."/>
            <person name="Zwiers L.-H."/>
            <person name="Turgeon B."/>
            <person name="Goodwin S."/>
            <person name="Spatafora J."/>
            <person name="Crous P."/>
            <person name="Grigoriev I."/>
        </authorList>
    </citation>
    <scope>NUCLEOTIDE SEQUENCE</scope>
    <source>
        <strain evidence="6">CBS 675.92</strain>
    </source>
</reference>
<evidence type="ECO:0008006" key="8">
    <source>
        <dbReference type="Google" id="ProtNLM"/>
    </source>
</evidence>
<evidence type="ECO:0000313" key="7">
    <source>
        <dbReference type="Proteomes" id="UP000800035"/>
    </source>
</evidence>
<evidence type="ECO:0000256" key="5">
    <source>
        <dbReference type="SAM" id="MobiDB-lite"/>
    </source>
</evidence>
<name>A0A6A5UHE7_9PLEO</name>
<dbReference type="Gene3D" id="3.30.110.10">
    <property type="entry name" value="Translation initiation factor 3 (IF-3), C-terminal domain"/>
    <property type="match status" value="1"/>
</dbReference>
<keyword evidence="4" id="KW-0175">Coiled coil</keyword>
<gene>
    <name evidence="6" type="ORF">CC80DRAFT_487831</name>
</gene>
<dbReference type="OrthoDB" id="21573at2759"/>
<dbReference type="GO" id="GO:0032790">
    <property type="term" value="P:ribosome disassembly"/>
    <property type="evidence" value="ECO:0007669"/>
    <property type="project" value="TreeGrafter"/>
</dbReference>
<organism evidence="6 7">
    <name type="scientific">Byssothecium circinans</name>
    <dbReference type="NCBI Taxonomy" id="147558"/>
    <lineage>
        <taxon>Eukaryota</taxon>
        <taxon>Fungi</taxon>
        <taxon>Dikarya</taxon>
        <taxon>Ascomycota</taxon>
        <taxon>Pezizomycotina</taxon>
        <taxon>Dothideomycetes</taxon>
        <taxon>Pleosporomycetidae</taxon>
        <taxon>Pleosporales</taxon>
        <taxon>Massarineae</taxon>
        <taxon>Massarinaceae</taxon>
        <taxon>Byssothecium</taxon>
    </lineage>
</organism>
<protein>
    <recommendedName>
        <fullName evidence="8">Translation initiation factor 3 N-terminal domain-containing protein</fullName>
    </recommendedName>
</protein>
<dbReference type="SUPFAM" id="SSF55200">
    <property type="entry name" value="Translation initiation factor IF3, C-terminal domain"/>
    <property type="match status" value="1"/>
</dbReference>
<dbReference type="GO" id="GO:0070124">
    <property type="term" value="P:mitochondrial translational initiation"/>
    <property type="evidence" value="ECO:0007669"/>
    <property type="project" value="TreeGrafter"/>
</dbReference>
<feature type="compositionally biased region" description="Basic and acidic residues" evidence="5">
    <location>
        <begin position="250"/>
        <end position="262"/>
    </location>
</feature>
<evidence type="ECO:0000256" key="4">
    <source>
        <dbReference type="SAM" id="Coils"/>
    </source>
</evidence>
<dbReference type="PANTHER" id="PTHR10938">
    <property type="entry name" value="TRANSLATION INITIATION FACTOR IF-3"/>
    <property type="match status" value="1"/>
</dbReference>
<keyword evidence="3" id="KW-0648">Protein biosynthesis</keyword>
<evidence type="ECO:0000256" key="2">
    <source>
        <dbReference type="ARBA" id="ARBA00022540"/>
    </source>
</evidence>
<accession>A0A6A5UHE7</accession>
<dbReference type="Proteomes" id="UP000800035">
    <property type="component" value="Unassembled WGS sequence"/>
</dbReference>
<dbReference type="GO" id="GO:0043022">
    <property type="term" value="F:ribosome binding"/>
    <property type="evidence" value="ECO:0007669"/>
    <property type="project" value="TreeGrafter"/>
</dbReference>
<evidence type="ECO:0000256" key="1">
    <source>
        <dbReference type="ARBA" id="ARBA00005439"/>
    </source>
</evidence>
<dbReference type="AlphaFoldDB" id="A0A6A5UHE7"/>
<dbReference type="PANTHER" id="PTHR10938:SF0">
    <property type="entry name" value="TRANSLATION INITIATION FACTOR IF-3, MITOCHONDRIAL"/>
    <property type="match status" value="1"/>
</dbReference>
<feature type="coiled-coil region" evidence="4">
    <location>
        <begin position="202"/>
        <end position="229"/>
    </location>
</feature>
<evidence type="ECO:0000313" key="6">
    <source>
        <dbReference type="EMBL" id="KAF1962346.1"/>
    </source>
</evidence>
<dbReference type="InterPro" id="IPR001288">
    <property type="entry name" value="Translation_initiation_fac_3"/>
</dbReference>
<sequence>MSRYHLTATSRALYRVFVASTPATPTPFRLQTPFLLPYAARLLPQTTVRHKTYKKDVQRHSLSDHFTFDNAIEGTYIDYVDDNGVFRPNARLKDVLRSFDRTTHHLVMITPGTLDEFGNSNPDDLPVCKVVSKMDLSAQLEKKLEIERRAAKGKGVGPDAKILELNWAIAGGDLKHRLEKLRGFLKEGRKVEVVIGPKRKSRVATEKECQELLREVRDAVDEVRGAREKKEPEGVIGAVMTLVFEGRNLDEPEEKKEKVKGEGKKKRKEREEMKAERRRKAAEEDRRNQLKEANDAAAKIGEAKLA</sequence>
<dbReference type="GO" id="GO:0005739">
    <property type="term" value="C:mitochondrion"/>
    <property type="evidence" value="ECO:0007669"/>
    <property type="project" value="TreeGrafter"/>
</dbReference>
<evidence type="ECO:0000256" key="3">
    <source>
        <dbReference type="ARBA" id="ARBA00022917"/>
    </source>
</evidence>
<dbReference type="GO" id="GO:0003743">
    <property type="term" value="F:translation initiation factor activity"/>
    <property type="evidence" value="ECO:0007669"/>
    <property type="project" value="UniProtKB-KW"/>
</dbReference>